<dbReference type="STRING" id="1799789.AX660_21380"/>
<dbReference type="Pfam" id="PF10099">
    <property type="entry name" value="RskA_C"/>
    <property type="match status" value="1"/>
</dbReference>
<keyword evidence="1" id="KW-0812">Transmembrane</keyword>
<dbReference type="GO" id="GO:0016989">
    <property type="term" value="F:sigma factor antagonist activity"/>
    <property type="evidence" value="ECO:0007669"/>
    <property type="project" value="TreeGrafter"/>
</dbReference>
<protein>
    <submittedName>
        <fullName evidence="3">Anti-sigma factor</fullName>
    </submittedName>
</protein>
<proteinExistence type="predicted"/>
<dbReference type="EMBL" id="LSNE01000011">
    <property type="protein sequence ID" value="KXI27283.1"/>
    <property type="molecule type" value="Genomic_DNA"/>
</dbReference>
<organism evidence="3 4">
    <name type="scientific">Paraglaciecola hydrolytica</name>
    <dbReference type="NCBI Taxonomy" id="1799789"/>
    <lineage>
        <taxon>Bacteria</taxon>
        <taxon>Pseudomonadati</taxon>
        <taxon>Pseudomonadota</taxon>
        <taxon>Gammaproteobacteria</taxon>
        <taxon>Alteromonadales</taxon>
        <taxon>Alteromonadaceae</taxon>
        <taxon>Paraglaciecola</taxon>
    </lineage>
</organism>
<dbReference type="InterPro" id="IPR018764">
    <property type="entry name" value="RskA_C"/>
</dbReference>
<dbReference type="AlphaFoldDB" id="A0A148KLT0"/>
<evidence type="ECO:0000313" key="4">
    <source>
        <dbReference type="Proteomes" id="UP000070299"/>
    </source>
</evidence>
<keyword evidence="1" id="KW-1133">Transmembrane helix</keyword>
<evidence type="ECO:0000259" key="2">
    <source>
        <dbReference type="Pfam" id="PF10099"/>
    </source>
</evidence>
<evidence type="ECO:0000313" key="3">
    <source>
        <dbReference type="EMBL" id="KXI27283.1"/>
    </source>
</evidence>
<dbReference type="RefSeq" id="WP_068380471.1">
    <property type="nucleotide sequence ID" value="NZ_LSNE01000011.1"/>
</dbReference>
<dbReference type="GO" id="GO:0006417">
    <property type="term" value="P:regulation of translation"/>
    <property type="evidence" value="ECO:0007669"/>
    <property type="project" value="TreeGrafter"/>
</dbReference>
<comment type="caution">
    <text evidence="3">The sequence shown here is derived from an EMBL/GenBank/DDBJ whole genome shotgun (WGS) entry which is preliminary data.</text>
</comment>
<dbReference type="InterPro" id="IPR051474">
    <property type="entry name" value="Anti-sigma-K/W_factor"/>
</dbReference>
<keyword evidence="4" id="KW-1185">Reference proteome</keyword>
<reference evidence="4" key="1">
    <citation type="submission" date="2016-02" db="EMBL/GenBank/DDBJ databases">
        <authorList>
            <person name="Schultz-Johansen M."/>
            <person name="Glaring M.A."/>
            <person name="Bech P.K."/>
            <person name="Stougaard P."/>
        </authorList>
    </citation>
    <scope>NUCLEOTIDE SEQUENCE [LARGE SCALE GENOMIC DNA]</scope>
    <source>
        <strain evidence="4">S66</strain>
    </source>
</reference>
<feature type="transmembrane region" description="Helical" evidence="1">
    <location>
        <begin position="105"/>
        <end position="123"/>
    </location>
</feature>
<evidence type="ECO:0000256" key="1">
    <source>
        <dbReference type="SAM" id="Phobius"/>
    </source>
</evidence>
<sequence>MNYLTQQRRDALSAEYVLGTLRGSARVRFKRLILQYPAIRSSVELWEQHINALGTQLQPIAPDPIVWEKVKQRLQFDGANLASEQAVATNVVTLPLKSNRRWKGLSLLASAAAVVLAVLLVQLQPIPVAPVQQFTVMQNEAKESLWLIEITQQTLETRATQKVTQRAQNDYELWMVPTGGQAPISLGLLPQSGVASIAKHPQFDQIDIAALAVSLEPRGGSPNGAPTEVLYVAEIAIL</sequence>
<dbReference type="PANTHER" id="PTHR37461:SF1">
    <property type="entry name" value="ANTI-SIGMA-K FACTOR RSKA"/>
    <property type="match status" value="1"/>
</dbReference>
<dbReference type="OrthoDB" id="5298046at2"/>
<gene>
    <name evidence="3" type="ORF">AX660_21380</name>
</gene>
<dbReference type="PANTHER" id="PTHR37461">
    <property type="entry name" value="ANTI-SIGMA-K FACTOR RSKA"/>
    <property type="match status" value="1"/>
</dbReference>
<feature type="domain" description="Anti-sigma K factor RskA C-terminal" evidence="2">
    <location>
        <begin position="108"/>
        <end position="227"/>
    </location>
</feature>
<keyword evidence="1" id="KW-0472">Membrane</keyword>
<name>A0A148KLT0_9ALTE</name>
<dbReference type="Proteomes" id="UP000070299">
    <property type="component" value="Unassembled WGS sequence"/>
</dbReference>
<accession>A0A148KLT0</accession>
<dbReference type="GO" id="GO:0005886">
    <property type="term" value="C:plasma membrane"/>
    <property type="evidence" value="ECO:0007669"/>
    <property type="project" value="InterPro"/>
</dbReference>